<evidence type="ECO:0000256" key="2">
    <source>
        <dbReference type="ARBA" id="ARBA00022643"/>
    </source>
</evidence>
<accession>A0ABX3A2R8</accession>
<dbReference type="Gene3D" id="3.20.20.70">
    <property type="entry name" value="Aldolase class I"/>
    <property type="match status" value="1"/>
</dbReference>
<protein>
    <recommendedName>
        <fullName evidence="6">2-nitropropane dioxygenase</fullName>
    </recommendedName>
</protein>
<dbReference type="Proteomes" id="UP000094329">
    <property type="component" value="Unassembled WGS sequence"/>
</dbReference>
<evidence type="ECO:0000256" key="3">
    <source>
        <dbReference type="ARBA" id="ARBA00023002"/>
    </source>
</evidence>
<keyword evidence="1" id="KW-0285">Flavoprotein</keyword>
<keyword evidence="2" id="KW-0288">FMN</keyword>
<reference evidence="4 5" key="1">
    <citation type="submission" date="2016-08" db="EMBL/GenBank/DDBJ databases">
        <title>Draft genome sequence of Candidatus Piscirickettsia litoralis, from seawater.</title>
        <authorList>
            <person name="Wan X."/>
            <person name="Lee A.J."/>
            <person name="Hou S."/>
            <person name="Donachie S.P."/>
        </authorList>
    </citation>
    <scope>NUCLEOTIDE SEQUENCE [LARGE SCALE GENOMIC DNA]</scope>
    <source>
        <strain evidence="4 5">Y2</strain>
    </source>
</reference>
<evidence type="ECO:0008006" key="6">
    <source>
        <dbReference type="Google" id="ProtNLM"/>
    </source>
</evidence>
<dbReference type="InterPro" id="IPR013785">
    <property type="entry name" value="Aldolase_TIM"/>
</dbReference>
<gene>
    <name evidence="4" type="ORF">BGC07_01835</name>
</gene>
<sequence>MKEIKTKLCDSLGIKVPIIQAPLGVAVTPEFVSTVSNYGALGAMPLGTWELDRCEKMIDATLALTDKPVAANLILDWDQSARVDLCLRKGVKIIWFFWGDPSPFIEKIHAHGAQVIYTVSSADEAKRAVDMGVDIIVAQGWEAGGHILGKVATMALIPAVIDAVQGKIPVVTAGGVADGRGLAANLVLGADGAVVGTRLLSSYEANIHKSYQAKLVTAKETDTVYTQVFDKGWKNAPVRILRNSTYDNWVAAGKPDSGHRPGENDVITYYGDIPITRYSLSIPAPTMTGDVEALAHYAGQTVGLVNDVKPLTEILDEMIGDAIERIDRCQRLVL</sequence>
<dbReference type="CDD" id="cd04730">
    <property type="entry name" value="NPD_like"/>
    <property type="match status" value="1"/>
</dbReference>
<comment type="caution">
    <text evidence="4">The sequence shown here is derived from an EMBL/GenBank/DDBJ whole genome shotgun (WGS) entry which is preliminary data.</text>
</comment>
<dbReference type="InterPro" id="IPR004136">
    <property type="entry name" value="NMO"/>
</dbReference>
<dbReference type="SUPFAM" id="SSF51412">
    <property type="entry name" value="Inosine monophosphate dehydrogenase (IMPDH)"/>
    <property type="match status" value="1"/>
</dbReference>
<name>A0ABX3A2R8_9GAMM</name>
<organism evidence="4 5">
    <name type="scientific">Piscirickettsia litoralis</name>
    <dbReference type="NCBI Taxonomy" id="1891921"/>
    <lineage>
        <taxon>Bacteria</taxon>
        <taxon>Pseudomonadati</taxon>
        <taxon>Pseudomonadota</taxon>
        <taxon>Gammaproteobacteria</taxon>
        <taxon>Thiotrichales</taxon>
        <taxon>Piscirickettsiaceae</taxon>
        <taxon>Piscirickettsia</taxon>
    </lineage>
</organism>
<keyword evidence="3" id="KW-0560">Oxidoreductase</keyword>
<keyword evidence="5" id="KW-1185">Reference proteome</keyword>
<evidence type="ECO:0000313" key="4">
    <source>
        <dbReference type="EMBL" id="ODN41933.1"/>
    </source>
</evidence>
<dbReference type="PANTHER" id="PTHR32332:SF20">
    <property type="entry name" value="2-NITROPROPANE DIOXYGENASE-LIKE PROTEIN"/>
    <property type="match status" value="1"/>
</dbReference>
<dbReference type="RefSeq" id="WP_069311734.1">
    <property type="nucleotide sequence ID" value="NZ_MDTU01000001.1"/>
</dbReference>
<evidence type="ECO:0000313" key="5">
    <source>
        <dbReference type="Proteomes" id="UP000094329"/>
    </source>
</evidence>
<dbReference type="EMBL" id="MDTU01000001">
    <property type="protein sequence ID" value="ODN41933.1"/>
    <property type="molecule type" value="Genomic_DNA"/>
</dbReference>
<evidence type="ECO:0000256" key="1">
    <source>
        <dbReference type="ARBA" id="ARBA00022630"/>
    </source>
</evidence>
<proteinExistence type="predicted"/>
<dbReference type="Pfam" id="PF03060">
    <property type="entry name" value="NMO"/>
    <property type="match status" value="2"/>
</dbReference>
<dbReference type="PANTHER" id="PTHR32332">
    <property type="entry name" value="2-NITROPROPANE DIOXYGENASE"/>
    <property type="match status" value="1"/>
</dbReference>